<organism evidence="1 2">
    <name type="scientific">Microbacterium pygmaeum</name>
    <dbReference type="NCBI Taxonomy" id="370764"/>
    <lineage>
        <taxon>Bacteria</taxon>
        <taxon>Bacillati</taxon>
        <taxon>Actinomycetota</taxon>
        <taxon>Actinomycetes</taxon>
        <taxon>Micrococcales</taxon>
        <taxon>Microbacteriaceae</taxon>
        <taxon>Microbacterium</taxon>
    </lineage>
</organism>
<dbReference type="EMBL" id="LT629692">
    <property type="protein sequence ID" value="SDG81914.1"/>
    <property type="molecule type" value="Genomic_DNA"/>
</dbReference>
<dbReference type="Proteomes" id="UP000199009">
    <property type="component" value="Chromosome I"/>
</dbReference>
<evidence type="ECO:0000313" key="1">
    <source>
        <dbReference type="EMBL" id="SDG81914.1"/>
    </source>
</evidence>
<dbReference type="AlphaFoldDB" id="A0A1G7XCT4"/>
<dbReference type="STRING" id="370764.SAMN04489810_1379"/>
<keyword evidence="2" id="KW-1185">Reference proteome</keyword>
<evidence type="ECO:0000313" key="2">
    <source>
        <dbReference type="Proteomes" id="UP000199009"/>
    </source>
</evidence>
<name>A0A1G7XCT4_9MICO</name>
<accession>A0A1G7XCT4</accession>
<proteinExistence type="predicted"/>
<gene>
    <name evidence="1" type="ORF">SAMN04489810_1379</name>
</gene>
<sequence>MRNHATSHRLYAERTRVEGVCPQCGTGELARYPVNSEGGWFMVVKCQECLHSVSREPWNRLGPIALLVDTIEGASK</sequence>
<protein>
    <submittedName>
        <fullName evidence="1">Uncharacterized protein</fullName>
    </submittedName>
</protein>
<reference evidence="1 2" key="1">
    <citation type="submission" date="2016-10" db="EMBL/GenBank/DDBJ databases">
        <authorList>
            <person name="de Groot N.N."/>
        </authorList>
    </citation>
    <scope>NUCLEOTIDE SEQUENCE [LARGE SCALE GENOMIC DNA]</scope>
    <source>
        <strain evidence="1 2">DSM 23142</strain>
    </source>
</reference>